<evidence type="ECO:0000256" key="7">
    <source>
        <dbReference type="ARBA" id="ARBA00023315"/>
    </source>
</evidence>
<keyword evidence="3" id="KW-0441">Lipid A biosynthesis</keyword>
<sequence length="275" mass="30189">MEENLIQPPQHAAVHPNARIGKNVKIGPWVMIEADVVIGDNTTIGANVCIMSGTRIGKNCQIFPGAIVGAIPQDLKYNGEDTTLEIGDNVIIREYCTLNRGTRANYKTVIGNNCLLMAYVHVAHDCVIGEHCILANNATLAGHVEIEENVILGGMTAVHQFVQIGAHALIGGGTLLNKDVPPYVRISRYPASYIGVNTVGLRRQGFSSNSIRIIQDIYHQMFVEHRNISKAIQFIEENIEDGQERQRIIDFTRASKNGVIKGLSTKRAKNDVPEV</sequence>
<keyword evidence="4 9" id="KW-0808">Transferase</keyword>
<dbReference type="InterPro" id="IPR011004">
    <property type="entry name" value="Trimer_LpxA-like_sf"/>
</dbReference>
<keyword evidence="2" id="KW-0444">Lipid biosynthesis</keyword>
<evidence type="ECO:0000259" key="8">
    <source>
        <dbReference type="Pfam" id="PF13720"/>
    </source>
</evidence>
<evidence type="ECO:0000313" key="9">
    <source>
        <dbReference type="EMBL" id="CAA6816641.1"/>
    </source>
</evidence>
<dbReference type="Pfam" id="PF00132">
    <property type="entry name" value="Hexapep"/>
    <property type="match status" value="2"/>
</dbReference>
<evidence type="ECO:0000256" key="3">
    <source>
        <dbReference type="ARBA" id="ARBA00022556"/>
    </source>
</evidence>
<organism evidence="9">
    <name type="scientific">uncultured Aureispira sp</name>
    <dbReference type="NCBI Taxonomy" id="1331704"/>
    <lineage>
        <taxon>Bacteria</taxon>
        <taxon>Pseudomonadati</taxon>
        <taxon>Bacteroidota</taxon>
        <taxon>Saprospiria</taxon>
        <taxon>Saprospirales</taxon>
        <taxon>Saprospiraceae</taxon>
        <taxon>Aureispira</taxon>
        <taxon>environmental samples</taxon>
    </lineage>
</organism>
<dbReference type="AlphaFoldDB" id="A0A6S6T0Q7"/>
<dbReference type="EMBL" id="CACVAQ010000239">
    <property type="protein sequence ID" value="CAA6816641.1"/>
    <property type="molecule type" value="Genomic_DNA"/>
</dbReference>
<dbReference type="PROSITE" id="PS00101">
    <property type="entry name" value="HEXAPEP_TRANSFERASES"/>
    <property type="match status" value="2"/>
</dbReference>
<keyword evidence="6" id="KW-0443">Lipid metabolism</keyword>
<keyword evidence="5" id="KW-0677">Repeat</keyword>
<evidence type="ECO:0000256" key="4">
    <source>
        <dbReference type="ARBA" id="ARBA00022679"/>
    </source>
</evidence>
<proteinExistence type="predicted"/>
<evidence type="ECO:0000256" key="2">
    <source>
        <dbReference type="ARBA" id="ARBA00022516"/>
    </source>
</evidence>
<dbReference type="PANTHER" id="PTHR43480">
    <property type="entry name" value="ACYL-[ACYL-CARRIER-PROTEIN]--UDP-N-ACETYLGLUCOSAMINE O-ACYLTRANSFERASE"/>
    <property type="match status" value="1"/>
</dbReference>
<dbReference type="Gene3D" id="1.20.1180.10">
    <property type="entry name" value="Udp N-acetylglucosamine O-acyltransferase, C-terminal domain"/>
    <property type="match status" value="1"/>
</dbReference>
<keyword evidence="1" id="KW-0963">Cytoplasm</keyword>
<dbReference type="InterPro" id="IPR001451">
    <property type="entry name" value="Hexapep"/>
</dbReference>
<dbReference type="PANTHER" id="PTHR43480:SF1">
    <property type="entry name" value="ACYL-[ACYL-CARRIER-PROTEIN]--UDP-N-ACETYLGLUCOSAMINE O-ACYLTRANSFERASE, MITOCHONDRIAL-RELATED"/>
    <property type="match status" value="1"/>
</dbReference>
<dbReference type="Gene3D" id="2.160.10.10">
    <property type="entry name" value="Hexapeptide repeat proteins"/>
    <property type="match status" value="1"/>
</dbReference>
<dbReference type="GO" id="GO:0009245">
    <property type="term" value="P:lipid A biosynthetic process"/>
    <property type="evidence" value="ECO:0007669"/>
    <property type="project" value="UniProtKB-KW"/>
</dbReference>
<evidence type="ECO:0000256" key="1">
    <source>
        <dbReference type="ARBA" id="ARBA00022490"/>
    </source>
</evidence>
<dbReference type="NCBIfam" id="TIGR01852">
    <property type="entry name" value="lipid_A_lpxA"/>
    <property type="match status" value="1"/>
</dbReference>
<dbReference type="Pfam" id="PF13720">
    <property type="entry name" value="Acetyltransf_11"/>
    <property type="match status" value="1"/>
</dbReference>
<dbReference type="NCBIfam" id="NF003657">
    <property type="entry name" value="PRK05289.1"/>
    <property type="match status" value="1"/>
</dbReference>
<feature type="domain" description="UDP N-acetylglucosamine O-acyltransferase C-terminal" evidence="8">
    <location>
        <begin position="179"/>
        <end position="260"/>
    </location>
</feature>
<gene>
    <name evidence="9" type="ORF">HELGO_WM42470</name>
</gene>
<dbReference type="GO" id="GO:0016020">
    <property type="term" value="C:membrane"/>
    <property type="evidence" value="ECO:0007669"/>
    <property type="project" value="GOC"/>
</dbReference>
<name>A0A6S6T0Q7_9BACT</name>
<dbReference type="InterPro" id="IPR010137">
    <property type="entry name" value="Lipid_A_LpxA"/>
</dbReference>
<accession>A0A6S6T0Q7</accession>
<dbReference type="InterPro" id="IPR018357">
    <property type="entry name" value="Hexapep_transf_CS"/>
</dbReference>
<protein>
    <submittedName>
        <fullName evidence="9">Acyl-[acyl-carrier-protein]--UDP-N-acetylglucosam ine O-acyltransferase (EC)</fullName>
        <ecNumber evidence="9">2.3.1.129</ecNumber>
    </submittedName>
</protein>
<dbReference type="InterPro" id="IPR029098">
    <property type="entry name" value="Acetyltransf_C"/>
</dbReference>
<dbReference type="InterPro" id="IPR037157">
    <property type="entry name" value="Acetyltransf_C_sf"/>
</dbReference>
<dbReference type="EC" id="2.3.1.129" evidence="9"/>
<keyword evidence="7 9" id="KW-0012">Acyltransferase</keyword>
<dbReference type="GO" id="GO:0008780">
    <property type="term" value="F:acyl-[acyl-carrier-protein]-UDP-N-acetylglucosamine O-acyltransferase activity"/>
    <property type="evidence" value="ECO:0007669"/>
    <property type="project" value="UniProtKB-EC"/>
</dbReference>
<evidence type="ECO:0000256" key="6">
    <source>
        <dbReference type="ARBA" id="ARBA00023098"/>
    </source>
</evidence>
<dbReference type="CDD" id="cd03351">
    <property type="entry name" value="LbH_UDP-GlcNAc_AT"/>
    <property type="match status" value="1"/>
</dbReference>
<dbReference type="SUPFAM" id="SSF51161">
    <property type="entry name" value="Trimeric LpxA-like enzymes"/>
    <property type="match status" value="1"/>
</dbReference>
<dbReference type="PIRSF" id="PIRSF000456">
    <property type="entry name" value="UDP-GlcNAc_acltr"/>
    <property type="match status" value="1"/>
</dbReference>
<reference evidence="9" key="1">
    <citation type="submission" date="2020-01" db="EMBL/GenBank/DDBJ databases">
        <authorList>
            <person name="Meier V. D."/>
            <person name="Meier V D."/>
        </authorList>
    </citation>
    <scope>NUCLEOTIDE SEQUENCE</scope>
    <source>
        <strain evidence="9">HLG_WM_MAG_10</strain>
    </source>
</reference>
<evidence type="ECO:0000256" key="5">
    <source>
        <dbReference type="ARBA" id="ARBA00022737"/>
    </source>
</evidence>